<dbReference type="InterPro" id="IPR050696">
    <property type="entry name" value="FtsA/MreB"/>
</dbReference>
<dbReference type="PANTHER" id="PTHR32432">
    <property type="entry name" value="CELL DIVISION PROTEIN FTSA-RELATED"/>
    <property type="match status" value="1"/>
</dbReference>
<comment type="caution">
    <text evidence="1">The sequence shown here is derived from an EMBL/GenBank/DDBJ whole genome shotgun (WGS) entry which is preliminary data.</text>
</comment>
<dbReference type="AlphaFoldDB" id="A0A7C5YQV5"/>
<dbReference type="InterPro" id="IPR043129">
    <property type="entry name" value="ATPase_NBD"/>
</dbReference>
<evidence type="ECO:0000313" key="1">
    <source>
        <dbReference type="EMBL" id="HHR91933.1"/>
    </source>
</evidence>
<name>A0A7C5YQV5_UNCC3</name>
<dbReference type="SUPFAM" id="SSF53067">
    <property type="entry name" value="Actin-like ATPase domain"/>
    <property type="match status" value="1"/>
</dbReference>
<evidence type="ECO:0008006" key="2">
    <source>
        <dbReference type="Google" id="ProtNLM"/>
    </source>
</evidence>
<reference evidence="1" key="1">
    <citation type="journal article" date="2020" name="mSystems">
        <title>Genome- and Community-Level Interaction Insights into Carbon Utilization and Element Cycling Functions of Hydrothermarchaeota in Hydrothermal Sediment.</title>
        <authorList>
            <person name="Zhou Z."/>
            <person name="Liu Y."/>
            <person name="Xu W."/>
            <person name="Pan J."/>
            <person name="Luo Z.H."/>
            <person name="Li M."/>
        </authorList>
    </citation>
    <scope>NUCLEOTIDE SEQUENCE [LARGE SCALE GENOMIC DNA]</scope>
    <source>
        <strain evidence="1">SpSt-1042</strain>
    </source>
</reference>
<accession>A0A7C5YQV5</accession>
<dbReference type="Gene3D" id="3.30.420.40">
    <property type="match status" value="2"/>
</dbReference>
<dbReference type="InterPro" id="IPR005883">
    <property type="entry name" value="PilM"/>
</dbReference>
<gene>
    <name evidence="1" type="ORF">ENL96_00250</name>
</gene>
<sequence length="704" mass="78546">MFSLLKPKKIYIGIDISERSVEVVSIRRKGKILDIVGYGRQQIDGGVIENGKLLNEERLKKILKGVISTSVGNNENVKKVVALTVPGIEVSTETIPQSLFIEEQEVYNEIKNTVSKSLGIGRSNCLISYHILQKASLPNMKSVFVEAVEKDLLLPYLRVIKELGCEVSFVTFEGLAAVECLVPPGVEIPWILVDCGATKTRFTAFVGKTPYFSEYVSIGGDILTLELSRKLEITGDEAEKLKKEGVLKPKVKKVIQPFLTDLIKEFNSFKSTFYSHWGLTARGAVLTGGTSMMVGWKEWWNKKVDVDVMLAEPYIDFRSKIPELQLFINALGLAMKVESSDGRFGELLNDLDNEEKAALKKMELLLTVKSEDKEEKHGKTKEDKVMGKFEQFGKVVDFLLVSILVGGVGLFYLYKNGLISPLIKKERVDIGENGVSLRDEIDVAGNFTVGKDQEVKGMILAKEYSQPIVLTASGIKGIDGYAEGDVVVYNTTDKSIKIVGNSRLVTKDNILFYTQKLVSVPAHGSATVRIKCSQKGGIGDIEPQRLDFPGLADFGGAIYAENKEKLEGGYVEVRYIQESDVSEGLSSGVKLVEEKFMDLGWEFSSEDYFLVDKPLKIEEKSNSCKEKEGVEGEKSECNALYEVKALIIKKEDFEKKMSKLLEESVKKGENPREYTLKSFKIEIVSYKEEEGKVDLKAEAFFKRK</sequence>
<dbReference type="Pfam" id="PF11104">
    <property type="entry name" value="PilM_2"/>
    <property type="match status" value="1"/>
</dbReference>
<dbReference type="PANTHER" id="PTHR32432:SF3">
    <property type="entry name" value="ETHANOLAMINE UTILIZATION PROTEIN EUTJ"/>
    <property type="match status" value="1"/>
</dbReference>
<proteinExistence type="predicted"/>
<dbReference type="EMBL" id="DRVY01000011">
    <property type="protein sequence ID" value="HHR91933.1"/>
    <property type="molecule type" value="Genomic_DNA"/>
</dbReference>
<dbReference type="Gene3D" id="3.30.1490.300">
    <property type="match status" value="1"/>
</dbReference>
<organism evidence="1">
    <name type="scientific">candidate division CPR3 bacterium</name>
    <dbReference type="NCBI Taxonomy" id="2268181"/>
    <lineage>
        <taxon>Bacteria</taxon>
        <taxon>Bacteria division CPR3</taxon>
    </lineage>
</organism>
<protein>
    <recommendedName>
        <fullName evidence="2">SHS2 domain-containing protein</fullName>
    </recommendedName>
</protein>